<dbReference type="GO" id="GO:0003677">
    <property type="term" value="F:DNA binding"/>
    <property type="evidence" value="ECO:0007669"/>
    <property type="project" value="UniProtKB-KW"/>
</dbReference>
<dbReference type="SMART" id="SM00421">
    <property type="entry name" value="HTH_LUXR"/>
    <property type="match status" value="1"/>
</dbReference>
<dbReference type="SUPFAM" id="SSF46894">
    <property type="entry name" value="C-terminal effector domain of the bipartite response regulators"/>
    <property type="match status" value="1"/>
</dbReference>
<dbReference type="CDD" id="cd06170">
    <property type="entry name" value="LuxR_C_like"/>
    <property type="match status" value="1"/>
</dbReference>
<name>A0A1H9U4M0_9ACTN</name>
<dbReference type="InterPro" id="IPR036388">
    <property type="entry name" value="WH-like_DNA-bd_sf"/>
</dbReference>
<keyword evidence="2" id="KW-0238">DNA-binding</keyword>
<proteinExistence type="predicted"/>
<dbReference type="AlphaFoldDB" id="A0A1H9U4M0"/>
<dbReference type="PANTHER" id="PTHR44688:SF16">
    <property type="entry name" value="DNA-BINDING TRANSCRIPTIONAL ACTIVATOR DEVR_DOSR"/>
    <property type="match status" value="1"/>
</dbReference>
<dbReference type="PROSITE" id="PS50043">
    <property type="entry name" value="HTH_LUXR_2"/>
    <property type="match status" value="1"/>
</dbReference>
<dbReference type="PROSITE" id="PS00622">
    <property type="entry name" value="HTH_LUXR_1"/>
    <property type="match status" value="1"/>
</dbReference>
<evidence type="ECO:0000256" key="2">
    <source>
        <dbReference type="ARBA" id="ARBA00023125"/>
    </source>
</evidence>
<sequence length="148" mass="15942">MSTRTYTRTELDALSRAYAGVRDSSSLPLVERVVVALSDAGLLQSAATATELHRLRQWARGRNVPPTPAPTRPAVLTEQQQRVLELMGQGLTNESIAHRMHITVDSVKTHRRRLYQRLGAASGTQALSLGLSMGLISAPESGAEAVAS</sequence>
<evidence type="ECO:0000259" key="4">
    <source>
        <dbReference type="PROSITE" id="PS50043"/>
    </source>
</evidence>
<dbReference type="InterPro" id="IPR016032">
    <property type="entry name" value="Sig_transdc_resp-reg_C-effctor"/>
</dbReference>
<feature type="domain" description="HTH luxR-type" evidence="4">
    <location>
        <begin position="69"/>
        <end position="134"/>
    </location>
</feature>
<evidence type="ECO:0000313" key="5">
    <source>
        <dbReference type="EMBL" id="SES04445.1"/>
    </source>
</evidence>
<dbReference type="PANTHER" id="PTHR44688">
    <property type="entry name" value="DNA-BINDING TRANSCRIPTIONAL ACTIVATOR DEVR_DOSR"/>
    <property type="match status" value="1"/>
</dbReference>
<dbReference type="EMBL" id="FOGO01000007">
    <property type="protein sequence ID" value="SES04445.1"/>
    <property type="molecule type" value="Genomic_DNA"/>
</dbReference>
<dbReference type="Proteomes" id="UP000182841">
    <property type="component" value="Unassembled WGS sequence"/>
</dbReference>
<organism evidence="5 6">
    <name type="scientific">Streptomyces qinglanensis</name>
    <dbReference type="NCBI Taxonomy" id="943816"/>
    <lineage>
        <taxon>Bacteria</taxon>
        <taxon>Bacillati</taxon>
        <taxon>Actinomycetota</taxon>
        <taxon>Actinomycetes</taxon>
        <taxon>Kitasatosporales</taxon>
        <taxon>Streptomycetaceae</taxon>
        <taxon>Streptomyces</taxon>
    </lineage>
</organism>
<evidence type="ECO:0000313" key="6">
    <source>
        <dbReference type="Proteomes" id="UP000182841"/>
    </source>
</evidence>
<dbReference type="Gene3D" id="1.10.10.10">
    <property type="entry name" value="Winged helix-like DNA-binding domain superfamily/Winged helix DNA-binding domain"/>
    <property type="match status" value="1"/>
</dbReference>
<evidence type="ECO:0000256" key="3">
    <source>
        <dbReference type="ARBA" id="ARBA00023163"/>
    </source>
</evidence>
<dbReference type="RefSeq" id="WP_075001244.1">
    <property type="nucleotide sequence ID" value="NZ_FOGO01000007.1"/>
</dbReference>
<keyword evidence="6" id="KW-1185">Reference proteome</keyword>
<accession>A0A1H9U4M0</accession>
<dbReference type="GO" id="GO:0006355">
    <property type="term" value="P:regulation of DNA-templated transcription"/>
    <property type="evidence" value="ECO:0007669"/>
    <property type="project" value="InterPro"/>
</dbReference>
<evidence type="ECO:0000256" key="1">
    <source>
        <dbReference type="ARBA" id="ARBA00023015"/>
    </source>
</evidence>
<keyword evidence="1" id="KW-0805">Transcription regulation</keyword>
<dbReference type="PRINTS" id="PR00038">
    <property type="entry name" value="HTHLUXR"/>
</dbReference>
<reference evidence="6" key="1">
    <citation type="submission" date="2016-10" db="EMBL/GenBank/DDBJ databases">
        <authorList>
            <person name="Varghese N."/>
            <person name="Submissions S."/>
        </authorList>
    </citation>
    <scope>NUCLEOTIDE SEQUENCE [LARGE SCALE GENOMIC DNA]</scope>
    <source>
        <strain evidence="6">CGMCC 4.6825</strain>
    </source>
</reference>
<gene>
    <name evidence="5" type="ORF">SAMN05421870_107333</name>
</gene>
<dbReference type="Pfam" id="PF00196">
    <property type="entry name" value="GerE"/>
    <property type="match status" value="1"/>
</dbReference>
<dbReference type="InterPro" id="IPR000792">
    <property type="entry name" value="Tscrpt_reg_LuxR_C"/>
</dbReference>
<protein>
    <submittedName>
        <fullName evidence="5">Regulatory protein, luxR family</fullName>
    </submittedName>
</protein>
<keyword evidence="3" id="KW-0804">Transcription</keyword>